<dbReference type="InterPro" id="IPR036217">
    <property type="entry name" value="MethylDNA_cys_MeTrfase_DNAb"/>
</dbReference>
<keyword evidence="2 8" id="KW-0489">Methyltransferase</keyword>
<organism evidence="8 9">
    <name type="scientific">Candidatus Uhrbacteria bacterium CG10_big_fil_rev_8_21_14_0_10_48_11</name>
    <dbReference type="NCBI Taxonomy" id="1975037"/>
    <lineage>
        <taxon>Bacteria</taxon>
        <taxon>Candidatus Uhriibacteriota</taxon>
    </lineage>
</organism>
<comment type="caution">
    <text evidence="8">The sequence shown here is derived from an EMBL/GenBank/DDBJ whole genome shotgun (WGS) entry which is preliminary data.</text>
</comment>
<protein>
    <submittedName>
        <fullName evidence="8">Cysteine methyltransferase</fullName>
    </submittedName>
</protein>
<dbReference type="InterPro" id="IPR001497">
    <property type="entry name" value="MethylDNA_cys_MeTrfase_AS"/>
</dbReference>
<evidence type="ECO:0000313" key="8">
    <source>
        <dbReference type="EMBL" id="PJE76085.1"/>
    </source>
</evidence>
<name>A0A2M8LF75_9BACT</name>
<dbReference type="GO" id="GO:0003908">
    <property type="term" value="F:methylated-DNA-[protein]-cysteine S-methyltransferase activity"/>
    <property type="evidence" value="ECO:0007669"/>
    <property type="project" value="UniProtKB-EC"/>
</dbReference>
<dbReference type="PANTHER" id="PTHR10815:SF13">
    <property type="entry name" value="METHYLATED-DNA--PROTEIN-CYSTEINE METHYLTRANSFERASE"/>
    <property type="match status" value="1"/>
</dbReference>
<dbReference type="EMBL" id="PFET01000005">
    <property type="protein sequence ID" value="PJE76085.1"/>
    <property type="molecule type" value="Genomic_DNA"/>
</dbReference>
<dbReference type="InterPro" id="IPR036388">
    <property type="entry name" value="WH-like_DNA-bd_sf"/>
</dbReference>
<feature type="domain" description="Methylated-DNA-[protein]-cysteine S-methyltransferase DNA binding" evidence="7">
    <location>
        <begin position="5"/>
        <end position="92"/>
    </location>
</feature>
<dbReference type="CDD" id="cd06445">
    <property type="entry name" value="ATase"/>
    <property type="match status" value="1"/>
</dbReference>
<dbReference type="AlphaFoldDB" id="A0A2M8LF75"/>
<evidence type="ECO:0000256" key="5">
    <source>
        <dbReference type="ARBA" id="ARBA00023204"/>
    </source>
</evidence>
<dbReference type="Gene3D" id="1.10.10.10">
    <property type="entry name" value="Winged helix-like DNA-binding domain superfamily/Winged helix DNA-binding domain"/>
    <property type="match status" value="1"/>
</dbReference>
<dbReference type="NCBIfam" id="TIGR00589">
    <property type="entry name" value="ogt"/>
    <property type="match status" value="1"/>
</dbReference>
<keyword evidence="3 8" id="KW-0808">Transferase</keyword>
<evidence type="ECO:0000256" key="4">
    <source>
        <dbReference type="ARBA" id="ARBA00022763"/>
    </source>
</evidence>
<dbReference type="PANTHER" id="PTHR10815">
    <property type="entry name" value="METHYLATED-DNA--PROTEIN-CYSTEINE METHYLTRANSFERASE"/>
    <property type="match status" value="1"/>
</dbReference>
<evidence type="ECO:0000256" key="2">
    <source>
        <dbReference type="ARBA" id="ARBA00022603"/>
    </source>
</evidence>
<dbReference type="SUPFAM" id="SSF46767">
    <property type="entry name" value="Methylated DNA-protein cysteine methyltransferase, C-terminal domain"/>
    <property type="match status" value="1"/>
</dbReference>
<comment type="catalytic activity">
    <reaction evidence="6">
        <text>a 6-O-methyl-2'-deoxyguanosine in DNA + L-cysteinyl-[protein] = S-methyl-L-cysteinyl-[protein] + a 2'-deoxyguanosine in DNA</text>
        <dbReference type="Rhea" id="RHEA:24000"/>
        <dbReference type="Rhea" id="RHEA-COMP:10131"/>
        <dbReference type="Rhea" id="RHEA-COMP:10132"/>
        <dbReference type="Rhea" id="RHEA-COMP:11367"/>
        <dbReference type="Rhea" id="RHEA-COMP:11368"/>
        <dbReference type="ChEBI" id="CHEBI:29950"/>
        <dbReference type="ChEBI" id="CHEBI:82612"/>
        <dbReference type="ChEBI" id="CHEBI:85445"/>
        <dbReference type="ChEBI" id="CHEBI:85448"/>
        <dbReference type="EC" id="2.1.1.63"/>
    </reaction>
</comment>
<reference evidence="8 9" key="1">
    <citation type="submission" date="2017-09" db="EMBL/GenBank/DDBJ databases">
        <title>Depth-based differentiation of microbial function through sediment-hosted aquifers and enrichment of novel symbionts in the deep terrestrial subsurface.</title>
        <authorList>
            <person name="Probst A.J."/>
            <person name="Ladd B."/>
            <person name="Jarett J.K."/>
            <person name="Geller-Mcgrath D.E."/>
            <person name="Sieber C.M."/>
            <person name="Emerson J.B."/>
            <person name="Anantharaman K."/>
            <person name="Thomas B.C."/>
            <person name="Malmstrom R."/>
            <person name="Stieglmeier M."/>
            <person name="Klingl A."/>
            <person name="Woyke T."/>
            <person name="Ryan C.M."/>
            <person name="Banfield J.F."/>
        </authorList>
    </citation>
    <scope>NUCLEOTIDE SEQUENCE [LARGE SCALE GENOMIC DNA]</scope>
    <source>
        <strain evidence="8">CG10_big_fil_rev_8_21_14_0_10_48_11</strain>
    </source>
</reference>
<dbReference type="Proteomes" id="UP000231152">
    <property type="component" value="Unassembled WGS sequence"/>
</dbReference>
<dbReference type="GO" id="GO:0006281">
    <property type="term" value="P:DNA repair"/>
    <property type="evidence" value="ECO:0007669"/>
    <property type="project" value="UniProtKB-KW"/>
</dbReference>
<keyword evidence="5" id="KW-0234">DNA repair</keyword>
<comment type="catalytic activity">
    <reaction evidence="1">
        <text>a 4-O-methyl-thymidine in DNA + L-cysteinyl-[protein] = a thymidine in DNA + S-methyl-L-cysteinyl-[protein]</text>
        <dbReference type="Rhea" id="RHEA:53428"/>
        <dbReference type="Rhea" id="RHEA-COMP:10131"/>
        <dbReference type="Rhea" id="RHEA-COMP:10132"/>
        <dbReference type="Rhea" id="RHEA-COMP:13555"/>
        <dbReference type="Rhea" id="RHEA-COMP:13556"/>
        <dbReference type="ChEBI" id="CHEBI:29950"/>
        <dbReference type="ChEBI" id="CHEBI:82612"/>
        <dbReference type="ChEBI" id="CHEBI:137386"/>
        <dbReference type="ChEBI" id="CHEBI:137387"/>
        <dbReference type="EC" id="2.1.1.63"/>
    </reaction>
</comment>
<dbReference type="GO" id="GO:0032259">
    <property type="term" value="P:methylation"/>
    <property type="evidence" value="ECO:0007669"/>
    <property type="project" value="UniProtKB-KW"/>
</dbReference>
<evidence type="ECO:0000313" key="9">
    <source>
        <dbReference type="Proteomes" id="UP000231152"/>
    </source>
</evidence>
<accession>A0A2M8LF75</accession>
<sequence>MESIFEQQVWEALERVPKGKVTTYGRLAAAIGHPRAARAVGRELHKNSNAACNSIRKEKMLPCHRVVCKNGNLGGYLGGVRKKRTFLKYEDVPICNNRVSSSSIIDLNASSA</sequence>
<evidence type="ECO:0000256" key="3">
    <source>
        <dbReference type="ARBA" id="ARBA00022679"/>
    </source>
</evidence>
<evidence type="ECO:0000256" key="1">
    <source>
        <dbReference type="ARBA" id="ARBA00001286"/>
    </source>
</evidence>
<keyword evidence="4" id="KW-0227">DNA damage</keyword>
<evidence type="ECO:0000256" key="6">
    <source>
        <dbReference type="ARBA" id="ARBA00049348"/>
    </source>
</evidence>
<dbReference type="PROSITE" id="PS00374">
    <property type="entry name" value="MGMT"/>
    <property type="match status" value="1"/>
</dbReference>
<dbReference type="InterPro" id="IPR014048">
    <property type="entry name" value="MethylDNA_cys_MeTrfase_DNA-bd"/>
</dbReference>
<proteinExistence type="predicted"/>
<gene>
    <name evidence="8" type="ORF">COV04_00955</name>
</gene>
<evidence type="ECO:0000259" key="7">
    <source>
        <dbReference type="Pfam" id="PF01035"/>
    </source>
</evidence>
<dbReference type="Pfam" id="PF01035">
    <property type="entry name" value="DNA_binding_1"/>
    <property type="match status" value="1"/>
</dbReference>